<dbReference type="PANTHER" id="PTHR31927">
    <property type="entry name" value="FI07246P-RELATED-RELATED"/>
    <property type="match status" value="1"/>
</dbReference>
<comment type="caution">
    <text evidence="4">The sequence shown here is derived from an EMBL/GenBank/DDBJ whole genome shotgun (WGS) entry which is preliminary data.</text>
</comment>
<feature type="compositionally biased region" description="Pro residues" evidence="1">
    <location>
        <begin position="237"/>
        <end position="312"/>
    </location>
</feature>
<feature type="region of interest" description="Disordered" evidence="1">
    <location>
        <begin position="228"/>
        <end position="312"/>
    </location>
</feature>
<dbReference type="Proteomes" id="UP001159042">
    <property type="component" value="Unassembled WGS sequence"/>
</dbReference>
<feature type="signal peptide" evidence="2">
    <location>
        <begin position="1"/>
        <end position="17"/>
    </location>
</feature>
<dbReference type="GO" id="GO:0040003">
    <property type="term" value="P:chitin-based cuticle development"/>
    <property type="evidence" value="ECO:0007669"/>
    <property type="project" value="TreeGrafter"/>
</dbReference>
<reference evidence="4 5" key="1">
    <citation type="journal article" date="2023" name="Insect Mol. Biol.">
        <title>Genome sequencing provides insights into the evolution of gene families encoding plant cell wall-degrading enzymes in longhorned beetles.</title>
        <authorList>
            <person name="Shin N.R."/>
            <person name="Okamura Y."/>
            <person name="Kirsch R."/>
            <person name="Pauchet Y."/>
        </authorList>
    </citation>
    <scope>NUCLEOTIDE SEQUENCE [LARGE SCALE GENOMIC DNA]</scope>
    <source>
        <strain evidence="4">EAD_L_NR</strain>
    </source>
</reference>
<dbReference type="SMART" id="SM00690">
    <property type="entry name" value="DM5"/>
    <property type="match status" value="1"/>
</dbReference>
<dbReference type="PRINTS" id="PR01217">
    <property type="entry name" value="PRICHEXTENSN"/>
</dbReference>
<dbReference type="GO" id="GO:0062129">
    <property type="term" value="C:chitin-based extracellular matrix"/>
    <property type="evidence" value="ECO:0007669"/>
    <property type="project" value="TreeGrafter"/>
</dbReference>
<dbReference type="AlphaFoldDB" id="A0AAV8WE53"/>
<feature type="chain" id="PRO_5043742864" description="DUF243 domain-containing protein" evidence="2">
    <location>
        <begin position="18"/>
        <end position="540"/>
    </location>
</feature>
<evidence type="ECO:0000313" key="4">
    <source>
        <dbReference type="EMBL" id="KAJ8924793.1"/>
    </source>
</evidence>
<dbReference type="PANTHER" id="PTHR31927:SF2">
    <property type="entry name" value="FI07246P-RELATED"/>
    <property type="match status" value="1"/>
</dbReference>
<gene>
    <name evidence="4" type="ORF">NQ315_000946</name>
</gene>
<accession>A0AAV8WE53</accession>
<dbReference type="InterPro" id="IPR004145">
    <property type="entry name" value="DUF243"/>
</dbReference>
<evidence type="ECO:0000256" key="2">
    <source>
        <dbReference type="SAM" id="SignalP"/>
    </source>
</evidence>
<proteinExistence type="predicted"/>
<organism evidence="4 5">
    <name type="scientific">Exocentrus adspersus</name>
    <dbReference type="NCBI Taxonomy" id="1586481"/>
    <lineage>
        <taxon>Eukaryota</taxon>
        <taxon>Metazoa</taxon>
        <taxon>Ecdysozoa</taxon>
        <taxon>Arthropoda</taxon>
        <taxon>Hexapoda</taxon>
        <taxon>Insecta</taxon>
        <taxon>Pterygota</taxon>
        <taxon>Neoptera</taxon>
        <taxon>Endopterygota</taxon>
        <taxon>Coleoptera</taxon>
        <taxon>Polyphaga</taxon>
        <taxon>Cucujiformia</taxon>
        <taxon>Chrysomeloidea</taxon>
        <taxon>Cerambycidae</taxon>
        <taxon>Lamiinae</taxon>
        <taxon>Acanthocinini</taxon>
        <taxon>Exocentrus</taxon>
    </lineage>
</organism>
<evidence type="ECO:0000259" key="3">
    <source>
        <dbReference type="SMART" id="SM00690"/>
    </source>
</evidence>
<feature type="domain" description="DUF243" evidence="3">
    <location>
        <begin position="90"/>
        <end position="186"/>
    </location>
</feature>
<keyword evidence="2" id="KW-0732">Signal</keyword>
<dbReference type="GO" id="GO:0008010">
    <property type="term" value="F:structural constituent of chitin-based larval cuticle"/>
    <property type="evidence" value="ECO:0007669"/>
    <property type="project" value="TreeGrafter"/>
</dbReference>
<keyword evidence="5" id="KW-1185">Reference proteome</keyword>
<sequence length="540" mass="58558">MYSVVFVSSFLVFVVQGRPELLAGYKTQPLDSYSVPLSSVGPLPKITTSKVSSPPAAKSYVLNQQAESPVPAFRSSDNKDLADESEYSRDVIKKSIYVHLPPSPNDQKQRQLPAVHHPPRKHYKIIFIRAPASTSAAPTVPPLEENQEKTIIYVLVARQEEQPLVDVATARPTLPSKPKVYFISTPPVWTVAWELQSGFRSLVVPPASSPGHRPESSLRLAVSVGFQERLESERPPPPDPPPNPPPDPPPNPPPDPPPNPPPDPPPNPPPDPLLNPAPDPPPNPPPEPPPNPAPGPDEPKPPPWPKPLPPPPPPEGFLNLRFLTSNGLILSFVLSDGWKTMRIIGNGKGPLEFGAPYCLDKPAEEDLDELSCACIALTSTKSLTGTVSLSSTKSLTSTAPLSLTKSLSSSISLTRPVSLTGAISLTSTKSLSTSSKTLSASILTSSHFHGIILLRKVFTTGGSSLLSSGVVGFFLSFVLDEVNFRFGGLGGRRCRDLDVSLFFRFLHQDVDDGFFLVLWNWRDVVCLARRGRRGWGFDED</sequence>
<evidence type="ECO:0000256" key="1">
    <source>
        <dbReference type="SAM" id="MobiDB-lite"/>
    </source>
</evidence>
<name>A0AAV8WE53_9CUCU</name>
<dbReference type="Pfam" id="PF03103">
    <property type="entry name" value="DUF243"/>
    <property type="match status" value="1"/>
</dbReference>
<protein>
    <recommendedName>
        <fullName evidence="3">DUF243 domain-containing protein</fullName>
    </recommendedName>
</protein>
<evidence type="ECO:0000313" key="5">
    <source>
        <dbReference type="Proteomes" id="UP001159042"/>
    </source>
</evidence>
<dbReference type="EMBL" id="JANEYG010000002">
    <property type="protein sequence ID" value="KAJ8924793.1"/>
    <property type="molecule type" value="Genomic_DNA"/>
</dbReference>